<dbReference type="Pfam" id="PF00535">
    <property type="entry name" value="Glycos_transf_2"/>
    <property type="match status" value="2"/>
</dbReference>
<evidence type="ECO:0000313" key="2">
    <source>
        <dbReference type="EMBL" id="SFF35531.1"/>
    </source>
</evidence>
<feature type="domain" description="Glycosyltransferase 2-like" evidence="1">
    <location>
        <begin position="655"/>
        <end position="786"/>
    </location>
</feature>
<dbReference type="SUPFAM" id="SSF48452">
    <property type="entry name" value="TPR-like"/>
    <property type="match status" value="1"/>
</dbReference>
<dbReference type="RefSeq" id="WP_082111058.1">
    <property type="nucleotide sequence ID" value="NZ_FONN01000029.1"/>
</dbReference>
<reference evidence="3" key="1">
    <citation type="submission" date="2016-10" db="EMBL/GenBank/DDBJ databases">
        <authorList>
            <person name="Varghese N."/>
            <person name="Submissions S."/>
        </authorList>
    </citation>
    <scope>NUCLEOTIDE SEQUENCE [LARGE SCALE GENOMIC DNA]</scope>
    <source>
        <strain evidence="3">CGMCC 1.10223</strain>
    </source>
</reference>
<keyword evidence="2" id="KW-0808">Transferase</keyword>
<dbReference type="SUPFAM" id="SSF53448">
    <property type="entry name" value="Nucleotide-diphospho-sugar transferases"/>
    <property type="match status" value="3"/>
</dbReference>
<dbReference type="Gene3D" id="3.90.550.10">
    <property type="entry name" value="Spore Coat Polysaccharide Biosynthesis Protein SpsA, Chain A"/>
    <property type="match status" value="3"/>
</dbReference>
<dbReference type="PANTHER" id="PTHR43630">
    <property type="entry name" value="POLY-BETA-1,6-N-ACETYL-D-GLUCOSAMINE SYNTHASE"/>
    <property type="match status" value="1"/>
</dbReference>
<dbReference type="GO" id="GO:0016740">
    <property type="term" value="F:transferase activity"/>
    <property type="evidence" value="ECO:0007669"/>
    <property type="project" value="UniProtKB-KW"/>
</dbReference>
<organism evidence="2 3">
    <name type="scientific">Paenibacillus algorifonticola</name>
    <dbReference type="NCBI Taxonomy" id="684063"/>
    <lineage>
        <taxon>Bacteria</taxon>
        <taxon>Bacillati</taxon>
        <taxon>Bacillota</taxon>
        <taxon>Bacilli</taxon>
        <taxon>Bacillales</taxon>
        <taxon>Paenibacillaceae</taxon>
        <taxon>Paenibacillus</taxon>
    </lineage>
</organism>
<sequence length="877" mass="102563">MIAISLCMIVKNEEKTLARCLSSIAPAMDEIIIVDTGSTDATREIAADFTERVESFTWGEDFAAARNFAFSLATKPYVMWLDADDVLEVAELHKLKALKHQLDDTVDSVSMDYHLTFDEFGSVVNKLRRNRIVKRERGFQWIGAVHEYLEVHGNIVHSDVVVTHKSLGQNSDRNLNMYENRLRRGEVFTPRDLFYYANELKDNGRYELAIRYYDNFLATGKGWIEDNILACGRLADCYNELNEPRNMMDSVLRSFYYDKPRAEFCCRLGHYFLQRDELQMAVFWYKQALNKDHTSTIGWGFENIACSTWLPQLQLCVCYDRLGDYEAAYMHNEQAGSYRPKDKRIISNREYLSQRIGKRDEEVSCLSEKKKRVLIASPVQQQPTILALFLTSLKRLHADQLDLSYLFIDDNNEAASSELLEQFATACEGATIIRSDAADSQDVYVRTDTTHCWNEQLIWKVADFKNRIIELALEQQYDYLFLLDSDLLLDERTLEQLVSDDKDIVSEIFWTCWQPDARPQPQVWLHDEYSQWEQGRGERPSDTEIAARLEQFFAQISAPGVYEVGGLGACTLLSRRALQAGVHFGPISNLTFWGEDRHFCIRAAALGFRLFVDTHYPAYHIYRSADLDGAERYLQKATEAEVKPQTRGRLTLSMVVRNESRRYLRQVLEQHRQYIDDAVIIDDGSTDDTAEICLQALEGIPVKLIRNEVSRFSNEITLRKQQWEETLSVNPEWILNLDADEWFEPSFVQELDTLLRSKDTNVYCFRLYDFWNPHSYRADAIWRAHESYRPFLLRYDAAFDYKWKNIPQHCGRFPANILELPHRLSNIRLKHYGWAKEEHRREKLRRYQILDPEAKYGWKEQYLSILDKNPQLVEWQE</sequence>
<dbReference type="CDD" id="cd02511">
    <property type="entry name" value="Beta4Glucosyltransferase"/>
    <property type="match status" value="1"/>
</dbReference>
<dbReference type="Proteomes" id="UP000183410">
    <property type="component" value="Unassembled WGS sequence"/>
</dbReference>
<dbReference type="InterPro" id="IPR011990">
    <property type="entry name" value="TPR-like_helical_dom_sf"/>
</dbReference>
<protein>
    <submittedName>
        <fullName evidence="2">Glycosyltransferase involved in cell wall bisynthesis</fullName>
    </submittedName>
</protein>
<dbReference type="PANTHER" id="PTHR43630:SF2">
    <property type="entry name" value="GLYCOSYLTRANSFERASE"/>
    <property type="match status" value="1"/>
</dbReference>
<evidence type="ECO:0000259" key="1">
    <source>
        <dbReference type="Pfam" id="PF00535"/>
    </source>
</evidence>
<dbReference type="InterPro" id="IPR029044">
    <property type="entry name" value="Nucleotide-diphossugar_trans"/>
</dbReference>
<proteinExistence type="predicted"/>
<evidence type="ECO:0000313" key="3">
    <source>
        <dbReference type="Proteomes" id="UP000183410"/>
    </source>
</evidence>
<dbReference type="AlphaFoldDB" id="A0A1I2I4T4"/>
<dbReference type="EMBL" id="FONN01000029">
    <property type="protein sequence ID" value="SFF35531.1"/>
    <property type="molecule type" value="Genomic_DNA"/>
</dbReference>
<dbReference type="Pfam" id="PF03452">
    <property type="entry name" value="Anp1"/>
    <property type="match status" value="1"/>
</dbReference>
<accession>A0A1I2I4T4</accession>
<name>A0A1I2I4T4_9BACL</name>
<dbReference type="Gene3D" id="1.25.40.10">
    <property type="entry name" value="Tetratricopeptide repeat domain"/>
    <property type="match status" value="1"/>
</dbReference>
<dbReference type="InterPro" id="IPR001173">
    <property type="entry name" value="Glyco_trans_2-like"/>
</dbReference>
<gene>
    <name evidence="2" type="ORF">SAMN04487969_12915</name>
</gene>
<keyword evidence="3" id="KW-1185">Reference proteome</keyword>
<feature type="domain" description="Glycosyltransferase 2-like" evidence="1">
    <location>
        <begin position="5"/>
        <end position="120"/>
    </location>
</feature>